<evidence type="ECO:0000256" key="1">
    <source>
        <dbReference type="ARBA" id="ARBA00004245"/>
    </source>
</evidence>
<protein>
    <recommendedName>
        <fullName evidence="14">Kinesin-like protein</fullName>
    </recommendedName>
</protein>
<dbReference type="GO" id="GO:0005875">
    <property type="term" value="C:microtubule associated complex"/>
    <property type="evidence" value="ECO:0007669"/>
    <property type="project" value="TreeGrafter"/>
</dbReference>
<feature type="binding site" evidence="13">
    <location>
        <begin position="87"/>
        <end position="94"/>
    </location>
    <ligand>
        <name>ATP</name>
        <dbReference type="ChEBI" id="CHEBI:30616"/>
    </ligand>
</feature>
<name>A0A3Q3W4Y0_MOLML</name>
<feature type="coiled-coil region" evidence="15">
    <location>
        <begin position="509"/>
        <end position="536"/>
    </location>
</feature>
<dbReference type="PROSITE" id="PS50067">
    <property type="entry name" value="KINESIN_MOTOR_2"/>
    <property type="match status" value="1"/>
</dbReference>
<keyword evidence="9 15" id="KW-0175">Coiled coil</keyword>
<evidence type="ECO:0000256" key="3">
    <source>
        <dbReference type="ARBA" id="ARBA00022490"/>
    </source>
</evidence>
<dbReference type="PANTHER" id="PTHR47969:SF31">
    <property type="entry name" value="KINESIN FAMILY MEMBER 21A"/>
    <property type="match status" value="1"/>
</dbReference>
<feature type="domain" description="Kinesin motor" evidence="16">
    <location>
        <begin position="8"/>
        <end position="357"/>
    </location>
</feature>
<dbReference type="OMA" id="CDFMETL"/>
<evidence type="ECO:0000256" key="14">
    <source>
        <dbReference type="RuleBase" id="RU000394"/>
    </source>
</evidence>
<keyword evidence="18" id="KW-1185">Reference proteome</keyword>
<dbReference type="STRING" id="94237.ENSMMOP00000009233"/>
<evidence type="ECO:0000256" key="4">
    <source>
        <dbReference type="ARBA" id="ARBA00022574"/>
    </source>
</evidence>
<keyword evidence="10 13" id="KW-0505">Motor protein</keyword>
<dbReference type="GO" id="GO:0005874">
    <property type="term" value="C:microtubule"/>
    <property type="evidence" value="ECO:0007669"/>
    <property type="project" value="UniProtKB-KW"/>
</dbReference>
<dbReference type="Ensembl" id="ENSMMOT00000009397.1">
    <property type="protein sequence ID" value="ENSMMOP00000009233.1"/>
    <property type="gene ID" value="ENSMMOG00000007146.1"/>
</dbReference>
<feature type="coiled-coil region" evidence="15">
    <location>
        <begin position="365"/>
        <end position="438"/>
    </location>
</feature>
<evidence type="ECO:0000256" key="5">
    <source>
        <dbReference type="ARBA" id="ARBA00022701"/>
    </source>
</evidence>
<dbReference type="GO" id="GO:0003777">
    <property type="term" value="F:microtubule motor activity"/>
    <property type="evidence" value="ECO:0007669"/>
    <property type="project" value="InterPro"/>
</dbReference>
<evidence type="ECO:0000256" key="2">
    <source>
        <dbReference type="ARBA" id="ARBA00004316"/>
    </source>
</evidence>
<dbReference type="AlphaFoldDB" id="A0A3Q3W4Y0"/>
<dbReference type="InterPro" id="IPR027417">
    <property type="entry name" value="P-loop_NTPase"/>
</dbReference>
<dbReference type="InterPro" id="IPR036961">
    <property type="entry name" value="Kinesin_motor_dom_sf"/>
</dbReference>
<evidence type="ECO:0000256" key="11">
    <source>
        <dbReference type="ARBA" id="ARBA00023212"/>
    </source>
</evidence>
<dbReference type="Pfam" id="PF00225">
    <property type="entry name" value="Kinesin"/>
    <property type="match status" value="1"/>
</dbReference>
<organism evidence="17 18">
    <name type="scientific">Mola mola</name>
    <name type="common">Ocean sunfish</name>
    <name type="synonym">Tetraodon mola</name>
    <dbReference type="NCBI Taxonomy" id="94237"/>
    <lineage>
        <taxon>Eukaryota</taxon>
        <taxon>Metazoa</taxon>
        <taxon>Chordata</taxon>
        <taxon>Craniata</taxon>
        <taxon>Vertebrata</taxon>
        <taxon>Euteleostomi</taxon>
        <taxon>Actinopterygii</taxon>
        <taxon>Neopterygii</taxon>
        <taxon>Teleostei</taxon>
        <taxon>Neoteleostei</taxon>
        <taxon>Acanthomorphata</taxon>
        <taxon>Eupercaria</taxon>
        <taxon>Tetraodontiformes</taxon>
        <taxon>Molidae</taxon>
        <taxon>Mola</taxon>
    </lineage>
</organism>
<keyword evidence="7 13" id="KW-0547">Nucleotide-binding</keyword>
<dbReference type="GO" id="GO:0051231">
    <property type="term" value="P:spindle elongation"/>
    <property type="evidence" value="ECO:0007669"/>
    <property type="project" value="TreeGrafter"/>
</dbReference>
<dbReference type="FunFam" id="3.40.850.10:FF:000011">
    <property type="entry name" value="Kinesin family member 21A"/>
    <property type="match status" value="1"/>
</dbReference>
<dbReference type="GO" id="GO:0008017">
    <property type="term" value="F:microtubule binding"/>
    <property type="evidence" value="ECO:0007669"/>
    <property type="project" value="InterPro"/>
</dbReference>
<evidence type="ECO:0000256" key="13">
    <source>
        <dbReference type="PROSITE-ProRule" id="PRU00283"/>
    </source>
</evidence>
<dbReference type="PANTHER" id="PTHR47969">
    <property type="entry name" value="CHROMOSOME-ASSOCIATED KINESIN KIF4A-RELATED"/>
    <property type="match status" value="1"/>
</dbReference>
<dbReference type="InterPro" id="IPR056533">
    <property type="entry name" value="KIF21A/B_hel_1"/>
</dbReference>
<keyword evidence="3" id="KW-0963">Cytoplasm</keyword>
<dbReference type="SUPFAM" id="SSF52540">
    <property type="entry name" value="P-loop containing nucleoside triphosphate hydrolases"/>
    <property type="match status" value="1"/>
</dbReference>
<dbReference type="PROSITE" id="PS00411">
    <property type="entry name" value="KINESIN_MOTOR_1"/>
    <property type="match status" value="1"/>
</dbReference>
<reference evidence="17" key="2">
    <citation type="submission" date="2025-09" db="UniProtKB">
        <authorList>
            <consortium name="Ensembl"/>
        </authorList>
    </citation>
    <scope>IDENTIFICATION</scope>
</reference>
<dbReference type="GO" id="GO:0007052">
    <property type="term" value="P:mitotic spindle organization"/>
    <property type="evidence" value="ECO:0007669"/>
    <property type="project" value="TreeGrafter"/>
</dbReference>
<dbReference type="InterPro" id="IPR001752">
    <property type="entry name" value="Kinesin_motor_dom"/>
</dbReference>
<proteinExistence type="inferred from homology"/>
<dbReference type="GO" id="GO:0005524">
    <property type="term" value="F:ATP binding"/>
    <property type="evidence" value="ECO:0007669"/>
    <property type="project" value="UniProtKB-UniRule"/>
</dbReference>
<dbReference type="Gene3D" id="3.40.850.10">
    <property type="entry name" value="Kinesin motor domain"/>
    <property type="match status" value="1"/>
</dbReference>
<comment type="similarity">
    <text evidence="13 14">Belongs to the TRAFAC class myosin-kinesin ATPase superfamily. Kinesin family.</text>
</comment>
<keyword evidence="6" id="KW-0677">Repeat</keyword>
<evidence type="ECO:0000313" key="17">
    <source>
        <dbReference type="Ensembl" id="ENSMMOP00000009233.1"/>
    </source>
</evidence>
<keyword evidence="5 14" id="KW-0493">Microtubule</keyword>
<dbReference type="CDD" id="cd01372">
    <property type="entry name" value="KISc_KIF4"/>
    <property type="match status" value="1"/>
</dbReference>
<keyword evidence="11" id="KW-0206">Cytoskeleton</keyword>
<dbReference type="SMART" id="SM00129">
    <property type="entry name" value="KISc"/>
    <property type="match status" value="1"/>
</dbReference>
<keyword evidence="4" id="KW-0853">WD repeat</keyword>
<dbReference type="InterPro" id="IPR027640">
    <property type="entry name" value="Kinesin-like_fam"/>
</dbReference>
<evidence type="ECO:0000256" key="7">
    <source>
        <dbReference type="ARBA" id="ARBA00022741"/>
    </source>
</evidence>
<evidence type="ECO:0000313" key="18">
    <source>
        <dbReference type="Proteomes" id="UP000261620"/>
    </source>
</evidence>
<evidence type="ECO:0000256" key="10">
    <source>
        <dbReference type="ARBA" id="ARBA00023175"/>
    </source>
</evidence>
<sequence>MKLKNLTVFVLMTRIRPQLAKEKIEGCHICTSVMPGEPQVVLGKDKAFTYDYIFDMDTQQETIYNDCTERLIEGCFEGYNATIFAYGQTGSGKTYTMGTGFDITIGEDELGIIPRAVNHLFRGMEERRQAATEQGRPVPEFKINAQFLELYNEEVLDLFDTAREVEARKQRSSIKIHEDANGGIYTIGVTTRTVTSAAEMLQCLKIGALSRTTASTQMNVQSSRSHAIFTIHLCQVRVCVPDNDCTAQINGFETLTAKFHFVDLAGSERLKRTGATGERAKEGISINCGLLALGNVISALGDRSKRSTHVPYRDSKLTRLLQDSLGGNRFVIFLCCKDRDFMETLNTLKYANRARNIKNKVMVNQDRASQQISTLRTEIARLQMELMEYKMGKRMVGEDGMEGINDLVHENSMLQTENNNLRVRVKAMQETINAQRARLTQILSDQANQAVAKAGGHQFKKKKDFLYYAKLFESEAVSENLRKSLSRASTRSSLYGSPGSFSIALLAPEKEASDVIEMAKKDLVKLKREEKKKKRRYFIEFLGEIRVLLKHNGNNSRSGTLFCSVCIMRPYALISLLGHLGIHTLEVRETLICVNCTSRSLFLNSPGHSFSILQHPLTPSLPLSIYED</sequence>
<dbReference type="InterPro" id="IPR019821">
    <property type="entry name" value="Kinesin_motor_CS"/>
</dbReference>
<keyword evidence="12" id="KW-0966">Cell projection</keyword>
<dbReference type="GO" id="GO:0042995">
    <property type="term" value="C:cell projection"/>
    <property type="evidence" value="ECO:0007669"/>
    <property type="project" value="UniProtKB-SubCell"/>
</dbReference>
<keyword evidence="8 13" id="KW-0067">ATP-binding</keyword>
<dbReference type="Proteomes" id="UP000261620">
    <property type="component" value="Unplaced"/>
</dbReference>
<comment type="subcellular location">
    <subcellularLocation>
        <location evidence="2">Cell projection</location>
    </subcellularLocation>
    <subcellularLocation>
        <location evidence="1">Cytoplasm</location>
        <location evidence="1">Cytoskeleton</location>
    </subcellularLocation>
</comment>
<evidence type="ECO:0000259" key="16">
    <source>
        <dbReference type="PROSITE" id="PS50067"/>
    </source>
</evidence>
<dbReference type="GO" id="GO:0007018">
    <property type="term" value="P:microtubule-based movement"/>
    <property type="evidence" value="ECO:0007669"/>
    <property type="project" value="InterPro"/>
</dbReference>
<reference evidence="17" key="1">
    <citation type="submission" date="2025-08" db="UniProtKB">
        <authorList>
            <consortium name="Ensembl"/>
        </authorList>
    </citation>
    <scope>IDENTIFICATION</scope>
</reference>
<dbReference type="Pfam" id="PF23204">
    <property type="entry name" value="KIF21A_2nd"/>
    <property type="match status" value="1"/>
</dbReference>
<evidence type="ECO:0000256" key="6">
    <source>
        <dbReference type="ARBA" id="ARBA00022737"/>
    </source>
</evidence>
<evidence type="ECO:0000256" key="15">
    <source>
        <dbReference type="SAM" id="Coils"/>
    </source>
</evidence>
<accession>A0A3Q3W4Y0</accession>
<evidence type="ECO:0000256" key="8">
    <source>
        <dbReference type="ARBA" id="ARBA00022840"/>
    </source>
</evidence>
<dbReference type="PRINTS" id="PR00380">
    <property type="entry name" value="KINESINHEAVY"/>
</dbReference>
<evidence type="ECO:0000256" key="9">
    <source>
        <dbReference type="ARBA" id="ARBA00023054"/>
    </source>
</evidence>
<evidence type="ECO:0000256" key="12">
    <source>
        <dbReference type="ARBA" id="ARBA00023273"/>
    </source>
</evidence>